<feature type="binding site" evidence="2">
    <location>
        <begin position="321"/>
        <end position="322"/>
    </location>
    <ligand>
        <name>L-histidine</name>
        <dbReference type="ChEBI" id="CHEBI:57595"/>
    </ligand>
</feature>
<feature type="domain" description="Class II Histidinyl-tRNA synthetase (HisRS)-like catalytic core" evidence="3">
    <location>
        <begin position="12"/>
        <end position="371"/>
    </location>
</feature>
<dbReference type="SUPFAM" id="SSF55681">
    <property type="entry name" value="Class II aaRS and biotin synthetases"/>
    <property type="match status" value="1"/>
</dbReference>
<dbReference type="InterPro" id="IPR045864">
    <property type="entry name" value="aa-tRNA-synth_II/BPL/LPL"/>
</dbReference>
<gene>
    <name evidence="4" type="ORF">F0357_08685</name>
</gene>
<feature type="binding site" evidence="2">
    <location>
        <begin position="66"/>
        <end position="68"/>
    </location>
    <ligand>
        <name>L-histidine</name>
        <dbReference type="ChEBI" id="CHEBI:57595"/>
    </ligand>
</feature>
<name>A0A6A7Y1Y3_9HYPH</name>
<dbReference type="AlphaFoldDB" id="A0A6A7Y1Y3"/>
<dbReference type="PANTHER" id="PTHR43707">
    <property type="entry name" value="HISTIDYL-TRNA SYNTHETASE"/>
    <property type="match status" value="1"/>
</dbReference>
<dbReference type="GO" id="GO:0005737">
    <property type="term" value="C:cytoplasm"/>
    <property type="evidence" value="ECO:0007669"/>
    <property type="project" value="InterPro"/>
</dbReference>
<dbReference type="PANTHER" id="PTHR43707:SF1">
    <property type="entry name" value="HISTIDINE--TRNA LIGASE, MITOCHONDRIAL-RELATED"/>
    <property type="match status" value="1"/>
</dbReference>
<dbReference type="Proteomes" id="UP000332515">
    <property type="component" value="Unassembled WGS sequence"/>
</dbReference>
<dbReference type="Gene3D" id="3.30.930.10">
    <property type="entry name" value="Bira Bifunctional Protein, Domain 2"/>
    <property type="match status" value="1"/>
</dbReference>
<comment type="caution">
    <text evidence="4">The sequence shown here is derived from an EMBL/GenBank/DDBJ whole genome shotgun (WGS) entry which is preliminary data.</text>
</comment>
<dbReference type="InterPro" id="IPR041715">
    <property type="entry name" value="HisRS-like_core"/>
</dbReference>
<feature type="binding site" evidence="2">
    <location>
        <position position="317"/>
    </location>
    <ligand>
        <name>L-histidine</name>
        <dbReference type="ChEBI" id="CHEBI:57595"/>
    </ligand>
</feature>
<sequence>MIRAPVPPPSVIEALRRLLEGAGHHFVAPGVLQPAEMFLALAGEDLRRRMFLTEGRDGSELCLRPDMTIPVCRLHLDEGAAERQGFYTYLGPVFRQRADGVGEFLQAGIERLGETDREAADAETLALALEAAGVLGLDGHTGVRIGDEALFSAVVEALPLPVAWRRRLIALFGDTPRLAAALDKLDGRAGIDTPAAVAGALAEADPATARALVEDMLAVAGLSPVGGRSAAEIADRLIEQATLAAGARLAPEAAATLRAYLAIDVTADAAVDALSRFAAKAGLGLEAAIGAFARRNDLLAARGVAVSDLRFSAEFGRRLDYYTGFMFELHDRRQPELGQVIGGGRYDRMMALLGAPAPVPAVGFSVWLDRVVSEEAAR</sequence>
<dbReference type="GO" id="GO:0000105">
    <property type="term" value="P:L-histidine biosynthetic process"/>
    <property type="evidence" value="ECO:0007669"/>
    <property type="project" value="UniProtKB-KW"/>
</dbReference>
<protein>
    <submittedName>
        <fullName evidence="4">ATP phosphoribosyltransferase regulatory subunit</fullName>
    </submittedName>
</protein>
<evidence type="ECO:0000313" key="5">
    <source>
        <dbReference type="Proteomes" id="UP000332515"/>
    </source>
</evidence>
<evidence type="ECO:0000256" key="2">
    <source>
        <dbReference type="PIRSR" id="PIRSR001549-1"/>
    </source>
</evidence>
<dbReference type="GO" id="GO:0016757">
    <property type="term" value="F:glycosyltransferase activity"/>
    <property type="evidence" value="ECO:0007669"/>
    <property type="project" value="UniProtKB-KW"/>
</dbReference>
<evidence type="ECO:0000259" key="3">
    <source>
        <dbReference type="Pfam" id="PF13393"/>
    </source>
</evidence>
<dbReference type="NCBIfam" id="NF008953">
    <property type="entry name" value="PRK12295.1-6"/>
    <property type="match status" value="1"/>
</dbReference>
<dbReference type="Pfam" id="PF13393">
    <property type="entry name" value="tRNA-synt_His"/>
    <property type="match status" value="1"/>
</dbReference>
<keyword evidence="5" id="KW-1185">Reference proteome</keyword>
<keyword evidence="1" id="KW-0028">Amino-acid biosynthesis</keyword>
<reference evidence="4 5" key="1">
    <citation type="submission" date="2019-09" db="EMBL/GenBank/DDBJ databases">
        <title>Segnochrobactrum spirostomi gen. nov., sp. nov., isolated from the ciliate Spirostomum cf. yagiui and description of a novel family, Segnochrobactraceae fam. nov. within the order Rhizobiales of the class Alphaproteobacteria.</title>
        <authorList>
            <person name="Akter S."/>
            <person name="Shazib S.U.A."/>
            <person name="Shin M.K."/>
        </authorList>
    </citation>
    <scope>NUCLEOTIDE SEQUENCE [LARGE SCALE GENOMIC DNA]</scope>
    <source>
        <strain evidence="4 5">Sp-1</strain>
    </source>
</reference>
<dbReference type="GO" id="GO:0004821">
    <property type="term" value="F:histidine-tRNA ligase activity"/>
    <property type="evidence" value="ECO:0007669"/>
    <property type="project" value="TreeGrafter"/>
</dbReference>
<keyword evidence="4" id="KW-0328">Glycosyltransferase</keyword>
<feature type="binding site" evidence="2">
    <location>
        <position position="95"/>
    </location>
    <ligand>
        <name>L-histidine</name>
        <dbReference type="ChEBI" id="CHEBI:57595"/>
    </ligand>
</feature>
<feature type="binding site" evidence="2">
    <location>
        <position position="106"/>
    </location>
    <ligand>
        <name>L-histidine</name>
        <dbReference type="ChEBI" id="CHEBI:57595"/>
    </ligand>
</feature>
<accession>A0A6A7Y1Y3</accession>
<dbReference type="InterPro" id="IPR004516">
    <property type="entry name" value="HisRS/HisZ"/>
</dbReference>
<dbReference type="EMBL" id="VWNA01000001">
    <property type="protein sequence ID" value="MQT12725.1"/>
    <property type="molecule type" value="Genomic_DNA"/>
</dbReference>
<keyword evidence="4" id="KW-0808">Transferase</keyword>
<dbReference type="GO" id="GO:0006427">
    <property type="term" value="P:histidyl-tRNA aminoacylation"/>
    <property type="evidence" value="ECO:0007669"/>
    <property type="project" value="TreeGrafter"/>
</dbReference>
<dbReference type="PIRSF" id="PIRSF001549">
    <property type="entry name" value="His-tRNA_synth"/>
    <property type="match status" value="1"/>
</dbReference>
<dbReference type="RefSeq" id="WP_153479958.1">
    <property type="nucleotide sequence ID" value="NZ_VWNA01000001.1"/>
</dbReference>
<keyword evidence="1" id="KW-0368">Histidine biosynthesis</keyword>
<evidence type="ECO:0000313" key="4">
    <source>
        <dbReference type="EMBL" id="MQT12725.1"/>
    </source>
</evidence>
<evidence type="ECO:0000256" key="1">
    <source>
        <dbReference type="ARBA" id="ARBA00023102"/>
    </source>
</evidence>
<feature type="binding site" evidence="2">
    <location>
        <position position="110"/>
    </location>
    <ligand>
        <name>L-histidine</name>
        <dbReference type="ChEBI" id="CHEBI:57595"/>
    </ligand>
</feature>
<organism evidence="4 5">
    <name type="scientific">Segnochrobactrum spirostomi</name>
    <dbReference type="NCBI Taxonomy" id="2608987"/>
    <lineage>
        <taxon>Bacteria</taxon>
        <taxon>Pseudomonadati</taxon>
        <taxon>Pseudomonadota</taxon>
        <taxon>Alphaproteobacteria</taxon>
        <taxon>Hyphomicrobiales</taxon>
        <taxon>Segnochrobactraceae</taxon>
        <taxon>Segnochrobactrum</taxon>
    </lineage>
</organism>
<proteinExistence type="predicted"/>